<evidence type="ECO:0000313" key="2">
    <source>
        <dbReference type="Proteomes" id="UP001642360"/>
    </source>
</evidence>
<accession>A0ABC8R8B5</accession>
<proteinExistence type="predicted"/>
<name>A0ABC8R8B5_9AQUA</name>
<feature type="non-terminal residue" evidence="1">
    <location>
        <position position="1"/>
    </location>
</feature>
<dbReference type="AlphaFoldDB" id="A0ABC8R8B5"/>
<keyword evidence="2" id="KW-1185">Reference proteome</keyword>
<sequence length="100" mass="11663">ALGSLRGQKRWPLVVRNKEKKKNDPHTESIGIKNVTCERQVDRPNDDFVRAIEGHGLHFWFKEVRGYIIPYDEDRKLLKTNVRGKVIEVNLTVIAKALHY</sequence>
<reference evidence="1 2" key="1">
    <citation type="submission" date="2024-02" db="EMBL/GenBank/DDBJ databases">
        <authorList>
            <person name="Vignale AGUSTIN F."/>
            <person name="Sosa J E."/>
            <person name="Modenutti C."/>
        </authorList>
    </citation>
    <scope>NUCLEOTIDE SEQUENCE [LARGE SCALE GENOMIC DNA]</scope>
</reference>
<dbReference type="EMBL" id="CAUOFW020001058">
    <property type="protein sequence ID" value="CAK9140591.1"/>
    <property type="molecule type" value="Genomic_DNA"/>
</dbReference>
<dbReference type="Proteomes" id="UP001642360">
    <property type="component" value="Unassembled WGS sequence"/>
</dbReference>
<evidence type="ECO:0000313" key="1">
    <source>
        <dbReference type="EMBL" id="CAK9140591.1"/>
    </source>
</evidence>
<comment type="caution">
    <text evidence="1">The sequence shown here is derived from an EMBL/GenBank/DDBJ whole genome shotgun (WGS) entry which is preliminary data.</text>
</comment>
<organism evidence="1 2">
    <name type="scientific">Ilex paraguariensis</name>
    <name type="common">yerba mate</name>
    <dbReference type="NCBI Taxonomy" id="185542"/>
    <lineage>
        <taxon>Eukaryota</taxon>
        <taxon>Viridiplantae</taxon>
        <taxon>Streptophyta</taxon>
        <taxon>Embryophyta</taxon>
        <taxon>Tracheophyta</taxon>
        <taxon>Spermatophyta</taxon>
        <taxon>Magnoliopsida</taxon>
        <taxon>eudicotyledons</taxon>
        <taxon>Gunneridae</taxon>
        <taxon>Pentapetalae</taxon>
        <taxon>asterids</taxon>
        <taxon>campanulids</taxon>
        <taxon>Aquifoliales</taxon>
        <taxon>Aquifoliaceae</taxon>
        <taxon>Ilex</taxon>
    </lineage>
</organism>
<protein>
    <submittedName>
        <fullName evidence="1">Uncharacterized protein</fullName>
    </submittedName>
</protein>
<gene>
    <name evidence="1" type="ORF">ILEXP_LOCUS8095</name>
</gene>